<reference evidence="2" key="1">
    <citation type="submission" date="2011-11" db="EMBL/GenBank/DDBJ databases">
        <title>Complete sequence of Desulfosporosinus orientis DSM 765.</title>
        <authorList>
            <person name="Lucas S."/>
            <person name="Han J."/>
            <person name="Lapidus A."/>
            <person name="Cheng J.-F."/>
            <person name="Goodwin L."/>
            <person name="Pitluck S."/>
            <person name="Peters L."/>
            <person name="Ovchinnikova G."/>
            <person name="Teshima H."/>
            <person name="Detter J.C."/>
            <person name="Han C."/>
            <person name="Tapia R."/>
            <person name="Land M."/>
            <person name="Hauser L."/>
            <person name="Kyrpides N."/>
            <person name="Ivanova N."/>
            <person name="Pagani I."/>
            <person name="Pester M."/>
            <person name="Spring S."/>
            <person name="Ollivier B."/>
            <person name="Rattei T."/>
            <person name="Klenk H.-P."/>
            <person name="Wagner M."/>
            <person name="Loy A."/>
            <person name="Woyke T."/>
        </authorList>
    </citation>
    <scope>NUCLEOTIDE SEQUENCE [LARGE SCALE GENOMIC DNA]</scope>
    <source>
        <strain evidence="2">ATCC 19365 / DSM 765 / NCIMB 8382 / VKM B-1628</strain>
    </source>
</reference>
<dbReference type="InterPro" id="IPR036782">
    <property type="entry name" value="NE0471-like_N"/>
</dbReference>
<reference evidence="1 2" key="2">
    <citation type="journal article" date="2012" name="J. Bacteriol.">
        <title>Complete genome sequences of Desulfosporosinus orientis DSM765T, Desulfosporosinus youngiae DSM17734T, Desulfosporosinus meridiei DSM13257T, and Desulfosporosinus acidiphilus DSM22704T.</title>
        <authorList>
            <person name="Pester M."/>
            <person name="Brambilla E."/>
            <person name="Alazard D."/>
            <person name="Rattei T."/>
            <person name="Weinmaier T."/>
            <person name="Han J."/>
            <person name="Lucas S."/>
            <person name="Lapidus A."/>
            <person name="Cheng J.F."/>
            <person name="Goodwin L."/>
            <person name="Pitluck S."/>
            <person name="Peters L."/>
            <person name="Ovchinnikova G."/>
            <person name="Teshima H."/>
            <person name="Detter J.C."/>
            <person name="Han C.S."/>
            <person name="Tapia R."/>
            <person name="Land M.L."/>
            <person name="Hauser L."/>
            <person name="Kyrpides N.C."/>
            <person name="Ivanova N.N."/>
            <person name="Pagani I."/>
            <person name="Huntmann M."/>
            <person name="Wei C.L."/>
            <person name="Davenport K.W."/>
            <person name="Daligault H."/>
            <person name="Chain P.S."/>
            <person name="Chen A."/>
            <person name="Mavromatis K."/>
            <person name="Markowitz V."/>
            <person name="Szeto E."/>
            <person name="Mikhailova N."/>
            <person name="Pati A."/>
            <person name="Wagner M."/>
            <person name="Woyke T."/>
            <person name="Ollivier B."/>
            <person name="Klenk H.P."/>
            <person name="Spring S."/>
            <person name="Loy A."/>
        </authorList>
    </citation>
    <scope>NUCLEOTIDE SEQUENCE [LARGE SCALE GENOMIC DNA]</scope>
    <source>
        <strain evidence="2">ATCC 19365 / DSM 765 / NCIMB 8382 / VKM B-1628</strain>
    </source>
</reference>
<evidence type="ECO:0000313" key="2">
    <source>
        <dbReference type="Proteomes" id="UP000006346"/>
    </source>
</evidence>
<dbReference type="AlphaFoldDB" id="G7W9E9"/>
<protein>
    <submittedName>
        <fullName evidence="1">Uncharacterized protein</fullName>
    </submittedName>
</protein>
<evidence type="ECO:0000313" key="1">
    <source>
        <dbReference type="EMBL" id="AET69286.1"/>
    </source>
</evidence>
<name>G7W9E9_DESOD</name>
<dbReference type="Proteomes" id="UP000006346">
    <property type="component" value="Chromosome"/>
</dbReference>
<accession>G7W9E9</accession>
<dbReference type="EMBL" id="CP003108">
    <property type="protein sequence ID" value="AET69286.1"/>
    <property type="molecule type" value="Genomic_DNA"/>
</dbReference>
<proteinExistence type="predicted"/>
<dbReference type="OrthoDB" id="1798971at2"/>
<dbReference type="KEGG" id="dor:Desor_3827"/>
<dbReference type="HOGENOM" id="CLU_3182897_0_0_9"/>
<dbReference type="SUPFAM" id="SSF143880">
    <property type="entry name" value="NE0471 N-terminal domain-like"/>
    <property type="match status" value="1"/>
</dbReference>
<dbReference type="PATRIC" id="fig|768706.3.peg.3871"/>
<sequence length="46" mass="5393">MSRIKGVTPLDGYRLEIMLDNGSEIILNLESRLYTVRFGMLWTRSF</sequence>
<organism evidence="1 2">
    <name type="scientific">Desulfosporosinus orientis (strain ATCC 19365 / DSM 765 / NCIMB 8382 / VKM B-1628 / Singapore I)</name>
    <name type="common">Desulfotomaculum orientis</name>
    <dbReference type="NCBI Taxonomy" id="768706"/>
    <lineage>
        <taxon>Bacteria</taxon>
        <taxon>Bacillati</taxon>
        <taxon>Bacillota</taxon>
        <taxon>Clostridia</taxon>
        <taxon>Eubacteriales</taxon>
        <taxon>Desulfitobacteriaceae</taxon>
        <taxon>Desulfosporosinus</taxon>
    </lineage>
</organism>
<dbReference type="RefSeq" id="WP_014186093.1">
    <property type="nucleotide sequence ID" value="NC_016584.1"/>
</dbReference>
<gene>
    <name evidence="1" type="ordered locus">Desor_3827</name>
</gene>
<keyword evidence="2" id="KW-1185">Reference proteome</keyword>